<evidence type="ECO:0000313" key="2">
    <source>
        <dbReference type="EMBL" id="JAD22852.1"/>
    </source>
</evidence>
<proteinExistence type="predicted"/>
<reference evidence="2" key="1">
    <citation type="submission" date="2014-09" db="EMBL/GenBank/DDBJ databases">
        <authorList>
            <person name="Magalhaes I.L.F."/>
            <person name="Oliveira U."/>
            <person name="Santos F.R."/>
            <person name="Vidigal T.H.D.A."/>
            <person name="Brescovit A.D."/>
            <person name="Santos A.J."/>
        </authorList>
    </citation>
    <scope>NUCLEOTIDE SEQUENCE</scope>
    <source>
        <tissue evidence="2">Shoot tissue taken approximately 20 cm above the soil surface</tissue>
    </source>
</reference>
<name>A0A0A8YJT7_ARUDO</name>
<protein>
    <submittedName>
        <fullName evidence="2">Uncharacterized protein</fullName>
    </submittedName>
</protein>
<evidence type="ECO:0000256" key="1">
    <source>
        <dbReference type="SAM" id="MobiDB-lite"/>
    </source>
</evidence>
<accession>A0A0A8YJT7</accession>
<feature type="compositionally biased region" description="Basic and acidic residues" evidence="1">
    <location>
        <begin position="179"/>
        <end position="191"/>
    </location>
</feature>
<feature type="compositionally biased region" description="Basic residues" evidence="1">
    <location>
        <begin position="228"/>
        <end position="250"/>
    </location>
</feature>
<reference evidence="2" key="2">
    <citation type="journal article" date="2015" name="Data Brief">
        <title>Shoot transcriptome of the giant reed, Arundo donax.</title>
        <authorList>
            <person name="Barrero R.A."/>
            <person name="Guerrero F.D."/>
            <person name="Moolhuijzen P."/>
            <person name="Goolsby J.A."/>
            <person name="Tidwell J."/>
            <person name="Bellgard S.E."/>
            <person name="Bellgard M.I."/>
        </authorList>
    </citation>
    <scope>NUCLEOTIDE SEQUENCE</scope>
    <source>
        <tissue evidence="2">Shoot tissue taken approximately 20 cm above the soil surface</tissue>
    </source>
</reference>
<organism evidence="2">
    <name type="scientific">Arundo donax</name>
    <name type="common">Giant reed</name>
    <name type="synonym">Donax arundinaceus</name>
    <dbReference type="NCBI Taxonomy" id="35708"/>
    <lineage>
        <taxon>Eukaryota</taxon>
        <taxon>Viridiplantae</taxon>
        <taxon>Streptophyta</taxon>
        <taxon>Embryophyta</taxon>
        <taxon>Tracheophyta</taxon>
        <taxon>Spermatophyta</taxon>
        <taxon>Magnoliopsida</taxon>
        <taxon>Liliopsida</taxon>
        <taxon>Poales</taxon>
        <taxon>Poaceae</taxon>
        <taxon>PACMAD clade</taxon>
        <taxon>Arundinoideae</taxon>
        <taxon>Arundineae</taxon>
        <taxon>Arundo</taxon>
    </lineage>
</organism>
<feature type="region of interest" description="Disordered" evidence="1">
    <location>
        <begin position="172"/>
        <end position="268"/>
    </location>
</feature>
<sequence length="268" mass="30103">MSSTSPFQAVRCPTRLRRRLAREGCGVDGGVVIQRHIGRVQADRPRNDLDMLADLDAPGDIDRDVAAPDGADDLDVRQNLQAPDAVHAQIAVQRGARAYHAGAVERPRAVQLLARPRGRRVGLARELPAQQRVGPATCISISIATAAAKLDRNQREPVIRPRFRHRRWEAVRSAANQAGRREQDRPPGDAPHRRRQSPRTIPRFSERDGEQSTTPRGATRSPAAPPIRRGRKRIEWRRRRQARRRRRMRGRIGADLGSGDARREISKP</sequence>
<dbReference type="AlphaFoldDB" id="A0A0A8YJT7"/>
<dbReference type="EMBL" id="GBRH01275043">
    <property type="protein sequence ID" value="JAD22852.1"/>
    <property type="molecule type" value="Transcribed_RNA"/>
</dbReference>